<dbReference type="CDD" id="cd04723">
    <property type="entry name" value="HisA_HisF"/>
    <property type="match status" value="1"/>
</dbReference>
<dbReference type="GO" id="GO:0005737">
    <property type="term" value="C:cytoplasm"/>
    <property type="evidence" value="ECO:0007669"/>
    <property type="project" value="TreeGrafter"/>
</dbReference>
<dbReference type="HOGENOM" id="CLU_048577_2_0_2"/>
<evidence type="ECO:0000256" key="1">
    <source>
        <dbReference type="ARBA" id="ARBA00009667"/>
    </source>
</evidence>
<dbReference type="InterPro" id="IPR004650">
    <property type="entry name" value="HisA/F-archaeal"/>
</dbReference>
<comment type="similarity">
    <text evidence="1 2">Belongs to the HisA/HisF family.</text>
</comment>
<dbReference type="GO" id="GO:0003949">
    <property type="term" value="F:1-(5-phosphoribosyl)-5-[(5-phosphoribosylamino)methylideneamino]imidazole-4-carboxamide isomerase activity"/>
    <property type="evidence" value="ECO:0007669"/>
    <property type="project" value="InterPro"/>
</dbReference>
<dbReference type="GO" id="GO:0000162">
    <property type="term" value="P:L-tryptophan biosynthetic process"/>
    <property type="evidence" value="ECO:0007669"/>
    <property type="project" value="TreeGrafter"/>
</dbReference>
<name>F2KQ14_ARCVS</name>
<keyword evidence="4" id="KW-1185">Reference proteome</keyword>
<dbReference type="eggNOG" id="arCOG00616">
    <property type="taxonomic scope" value="Archaea"/>
</dbReference>
<dbReference type="RefSeq" id="WP_013684273.1">
    <property type="nucleotide sequence ID" value="NC_015320.1"/>
</dbReference>
<gene>
    <name evidence="3" type="ordered locus">Arcve_1617</name>
</gene>
<keyword evidence="2" id="KW-0368">Histidine biosynthesis</keyword>
<dbReference type="GeneID" id="10394742"/>
<dbReference type="NCBIfam" id="TIGR00734">
    <property type="entry name" value="hisAF_rel"/>
    <property type="match status" value="1"/>
</dbReference>
<accession>F2KQ14</accession>
<dbReference type="InterPro" id="IPR013785">
    <property type="entry name" value="Aldolase_TIM"/>
</dbReference>
<dbReference type="InterPro" id="IPR011060">
    <property type="entry name" value="RibuloseP-bd_barrel"/>
</dbReference>
<sequence length="219" mass="24002">MKVYFVMDILNGEVVRAVRGERQNYRPVHLTSRVVTSSDPLEVVSTLNPKRVYVADLDAIMGRGSNVNTITSMIPLCEELIADCGFRSVEDTVDLPFTPVLGSETFDLRKIEDGFYVSLDVRDGLMDASNSFNNVEEAVEWLNSFRLKGVIVLSIGNVGTLFPNFRLVEKVVGLSTNPVLAGGGIRSVEDIERAEKMGCDGVLIATAVHEGLIPPDVLR</sequence>
<organism evidence="3 4">
    <name type="scientific">Archaeoglobus veneficus (strain DSM 11195 / SNP6)</name>
    <dbReference type="NCBI Taxonomy" id="693661"/>
    <lineage>
        <taxon>Archaea</taxon>
        <taxon>Methanobacteriati</taxon>
        <taxon>Methanobacteriota</taxon>
        <taxon>Archaeoglobi</taxon>
        <taxon>Archaeoglobales</taxon>
        <taxon>Archaeoglobaceae</taxon>
        <taxon>Archaeoglobus</taxon>
    </lineage>
</organism>
<dbReference type="Gene3D" id="3.20.20.70">
    <property type="entry name" value="Aldolase class I"/>
    <property type="match status" value="1"/>
</dbReference>
<dbReference type="GO" id="GO:0000105">
    <property type="term" value="P:L-histidine biosynthetic process"/>
    <property type="evidence" value="ECO:0007669"/>
    <property type="project" value="UniProtKB-KW"/>
</dbReference>
<dbReference type="InterPro" id="IPR006062">
    <property type="entry name" value="His_biosynth"/>
</dbReference>
<dbReference type="AlphaFoldDB" id="F2KQ14"/>
<dbReference type="OrthoDB" id="146815at2157"/>
<protein>
    <submittedName>
        <fullName evidence="3">HisA/hisF family protein</fullName>
    </submittedName>
</protein>
<evidence type="ECO:0000313" key="4">
    <source>
        <dbReference type="Proteomes" id="UP000008136"/>
    </source>
</evidence>
<dbReference type="SUPFAM" id="SSF51366">
    <property type="entry name" value="Ribulose-phoshate binding barrel"/>
    <property type="match status" value="1"/>
</dbReference>
<dbReference type="InterPro" id="IPR044524">
    <property type="entry name" value="Isoase_HisA-like"/>
</dbReference>
<dbReference type="Proteomes" id="UP000008136">
    <property type="component" value="Chromosome"/>
</dbReference>
<keyword evidence="2" id="KW-0028">Amino-acid biosynthesis</keyword>
<proteinExistence type="inferred from homology"/>
<dbReference type="KEGG" id="ave:Arcve_1617"/>
<reference evidence="3 4" key="1">
    <citation type="submission" date="2011-03" db="EMBL/GenBank/DDBJ databases">
        <title>The complete genome of Archaeoglobus veneficus SNP6.</title>
        <authorList>
            <consortium name="US DOE Joint Genome Institute (JGI-PGF)"/>
            <person name="Lucas S."/>
            <person name="Copeland A."/>
            <person name="Lapidus A."/>
            <person name="Bruce D."/>
            <person name="Goodwin L."/>
            <person name="Pitluck S."/>
            <person name="Kyrpides N."/>
            <person name="Mavromatis K."/>
            <person name="Pagani I."/>
            <person name="Ivanova N."/>
            <person name="Mikhailova N."/>
            <person name="Lu M."/>
            <person name="Detter J.C."/>
            <person name="Tapia R."/>
            <person name="Han C."/>
            <person name="Land M."/>
            <person name="Hauser L."/>
            <person name="Markowitz V."/>
            <person name="Cheng J.-F."/>
            <person name="Hugenholtz P."/>
            <person name="Woyke T."/>
            <person name="Wu D."/>
            <person name="Spring S."/>
            <person name="Brambilla E."/>
            <person name="Klenk H.-P."/>
            <person name="Eisen J.A."/>
        </authorList>
    </citation>
    <scope>NUCLEOTIDE SEQUENCE [LARGE SCALE GENOMIC DNA]</scope>
    <source>
        <strain>SNP6</strain>
    </source>
</reference>
<evidence type="ECO:0000256" key="2">
    <source>
        <dbReference type="RuleBase" id="RU003657"/>
    </source>
</evidence>
<dbReference type="STRING" id="693661.Arcve_1617"/>
<dbReference type="Pfam" id="PF00977">
    <property type="entry name" value="His_biosynth"/>
    <property type="match status" value="2"/>
</dbReference>
<evidence type="ECO:0000313" key="3">
    <source>
        <dbReference type="EMBL" id="AEA47617.1"/>
    </source>
</evidence>
<dbReference type="PANTHER" id="PTHR43090">
    <property type="entry name" value="1-(5-PHOSPHORIBOSYL)-5-[(5-PHOSPHORIBOSYLAMINO)METHYLIDENEAMINO] IMIDAZOLE-4-CARBOXAMIDE ISOMERASE"/>
    <property type="match status" value="1"/>
</dbReference>
<dbReference type="EMBL" id="CP002588">
    <property type="protein sequence ID" value="AEA47617.1"/>
    <property type="molecule type" value="Genomic_DNA"/>
</dbReference>
<dbReference type="PANTHER" id="PTHR43090:SF2">
    <property type="entry name" value="1-(5-PHOSPHORIBOSYL)-5-[(5-PHOSPHORIBOSYLAMINO)METHYLIDENEAMINO] IMIDAZOLE-4-CARBOXAMIDE ISOMERASE"/>
    <property type="match status" value="1"/>
</dbReference>